<feature type="compositionally biased region" description="Basic and acidic residues" evidence="1">
    <location>
        <begin position="220"/>
        <end position="233"/>
    </location>
</feature>
<reference evidence="4" key="1">
    <citation type="journal article" date="2015" name="Proc. Natl. Acad. Sci. U.S.A.">
        <title>Genome sequencing of adzuki bean (Vigna angularis) provides insight into high starch and low fat accumulation and domestication.</title>
        <authorList>
            <person name="Yang K."/>
            <person name="Tian Z."/>
            <person name="Chen C."/>
            <person name="Luo L."/>
            <person name="Zhao B."/>
            <person name="Wang Z."/>
            <person name="Yu L."/>
            <person name="Li Y."/>
            <person name="Sun Y."/>
            <person name="Li W."/>
            <person name="Chen Y."/>
            <person name="Li Y."/>
            <person name="Zhang Y."/>
            <person name="Ai D."/>
            <person name="Zhao J."/>
            <person name="Shang C."/>
            <person name="Ma Y."/>
            <person name="Wu B."/>
            <person name="Wang M."/>
            <person name="Gao L."/>
            <person name="Sun D."/>
            <person name="Zhang P."/>
            <person name="Guo F."/>
            <person name="Wang W."/>
            <person name="Li Y."/>
            <person name="Wang J."/>
            <person name="Varshney R.K."/>
            <person name="Wang J."/>
            <person name="Ling H.Q."/>
            <person name="Wan P."/>
        </authorList>
    </citation>
    <scope>NUCLEOTIDE SEQUENCE</scope>
    <source>
        <strain evidence="4">cv. Jingnong 6</strain>
    </source>
</reference>
<feature type="region of interest" description="Disordered" evidence="1">
    <location>
        <begin position="176"/>
        <end position="233"/>
    </location>
</feature>
<sequence>MSDTTSPPSEKTQNTSILAALHSDIIHAHILKRLDAATLASAASVSSLMHRLCTQEDLWRQICTATWPSLRDPIARRVVSTIPGGHRSIYSDAFPSLHHFSLHSVRPPPPPPEELISAVDIYYEGRPVFSRVKRIETQKDWFLSSPLWVDALEPNEVDGEVDSKVDNEINGEVDGEIDSKIDRRRELRERRRDRTTRTKAVQRTMSSNVGMDDATEGEPDERGRDGGRDQTRELENEDEHFWWLLFVADDSHDVEVHEEGREVVEAVGGESERELDYGGSYREACGERFEPEGGIGAAALADTGGGGVVRSGDGEGKGAVRGEDHVRREGGRGSAREGGESGYGGHGGAAAEWEGGCGDSAERDGVWSEEESGCCEGEGEVSEVHVLDEGEQRKEV</sequence>
<feature type="compositionally biased region" description="Basic and acidic residues" evidence="1">
    <location>
        <begin position="312"/>
        <end position="339"/>
    </location>
</feature>
<feature type="domain" description="F-box" evidence="2">
    <location>
        <begin position="28"/>
        <end position="64"/>
    </location>
</feature>
<dbReference type="InterPro" id="IPR045283">
    <property type="entry name" value="AT3G44326-like"/>
</dbReference>
<protein>
    <recommendedName>
        <fullName evidence="2">F-box domain-containing protein</fullName>
    </recommendedName>
</protein>
<evidence type="ECO:0000313" key="4">
    <source>
        <dbReference type="Proteomes" id="UP000053144"/>
    </source>
</evidence>
<evidence type="ECO:0000259" key="2">
    <source>
        <dbReference type="Pfam" id="PF12937"/>
    </source>
</evidence>
<dbReference type="AlphaFoldDB" id="A0A0L9V6A4"/>
<feature type="compositionally biased region" description="Acidic residues" evidence="1">
    <location>
        <begin position="367"/>
        <end position="381"/>
    </location>
</feature>
<dbReference type="InterPro" id="IPR036047">
    <property type="entry name" value="F-box-like_dom_sf"/>
</dbReference>
<evidence type="ECO:0000313" key="3">
    <source>
        <dbReference type="EMBL" id="KOM50518.1"/>
    </source>
</evidence>
<feature type="region of interest" description="Disordered" evidence="1">
    <location>
        <begin position="306"/>
        <end position="396"/>
    </location>
</feature>
<dbReference type="STRING" id="3914.A0A0L9V6A4"/>
<evidence type="ECO:0000256" key="1">
    <source>
        <dbReference type="SAM" id="MobiDB-lite"/>
    </source>
</evidence>
<dbReference type="Gene3D" id="1.20.1280.50">
    <property type="match status" value="1"/>
</dbReference>
<gene>
    <name evidence="3" type="ORF">LR48_Vigan08g134500</name>
</gene>
<dbReference type="Pfam" id="PF12937">
    <property type="entry name" value="F-box-like"/>
    <property type="match status" value="1"/>
</dbReference>
<feature type="compositionally biased region" description="Basic and acidic residues" evidence="1">
    <location>
        <begin position="382"/>
        <end position="396"/>
    </location>
</feature>
<dbReference type="PANTHER" id="PTHR33736:SF18">
    <property type="entry name" value="F-BOX DOMAIN-CONTAINING PROTEIN"/>
    <property type="match status" value="1"/>
</dbReference>
<name>A0A0L9V6A4_PHAAN</name>
<dbReference type="Proteomes" id="UP000053144">
    <property type="component" value="Chromosome 8"/>
</dbReference>
<dbReference type="PANTHER" id="PTHR33736">
    <property type="entry name" value="F-BOX PROTEIN-RELATED"/>
    <property type="match status" value="1"/>
</dbReference>
<dbReference type="EMBL" id="CM003378">
    <property type="protein sequence ID" value="KOM50518.1"/>
    <property type="molecule type" value="Genomic_DNA"/>
</dbReference>
<feature type="compositionally biased region" description="Polar residues" evidence="1">
    <location>
        <begin position="199"/>
        <end position="209"/>
    </location>
</feature>
<accession>A0A0L9V6A4</accession>
<feature type="compositionally biased region" description="Basic and acidic residues" evidence="1">
    <location>
        <begin position="177"/>
        <end position="196"/>
    </location>
</feature>
<dbReference type="Gramene" id="KOM50518">
    <property type="protein sequence ID" value="KOM50518"/>
    <property type="gene ID" value="LR48_Vigan08g134500"/>
</dbReference>
<organism evidence="3 4">
    <name type="scientific">Phaseolus angularis</name>
    <name type="common">Azuki bean</name>
    <name type="synonym">Vigna angularis</name>
    <dbReference type="NCBI Taxonomy" id="3914"/>
    <lineage>
        <taxon>Eukaryota</taxon>
        <taxon>Viridiplantae</taxon>
        <taxon>Streptophyta</taxon>
        <taxon>Embryophyta</taxon>
        <taxon>Tracheophyta</taxon>
        <taxon>Spermatophyta</taxon>
        <taxon>Magnoliopsida</taxon>
        <taxon>eudicotyledons</taxon>
        <taxon>Gunneridae</taxon>
        <taxon>Pentapetalae</taxon>
        <taxon>rosids</taxon>
        <taxon>fabids</taxon>
        <taxon>Fabales</taxon>
        <taxon>Fabaceae</taxon>
        <taxon>Papilionoideae</taxon>
        <taxon>50 kb inversion clade</taxon>
        <taxon>NPAAA clade</taxon>
        <taxon>indigoferoid/millettioid clade</taxon>
        <taxon>Phaseoleae</taxon>
        <taxon>Vigna</taxon>
    </lineage>
</organism>
<proteinExistence type="predicted"/>
<dbReference type="SUPFAM" id="SSF81383">
    <property type="entry name" value="F-box domain"/>
    <property type="match status" value="1"/>
</dbReference>
<dbReference type="InterPro" id="IPR001810">
    <property type="entry name" value="F-box_dom"/>
</dbReference>